<organism evidence="1 2">
    <name type="scientific">Hibiscus sabdariffa</name>
    <name type="common">roselle</name>
    <dbReference type="NCBI Taxonomy" id="183260"/>
    <lineage>
        <taxon>Eukaryota</taxon>
        <taxon>Viridiplantae</taxon>
        <taxon>Streptophyta</taxon>
        <taxon>Embryophyta</taxon>
        <taxon>Tracheophyta</taxon>
        <taxon>Spermatophyta</taxon>
        <taxon>Magnoliopsida</taxon>
        <taxon>eudicotyledons</taxon>
        <taxon>Gunneridae</taxon>
        <taxon>Pentapetalae</taxon>
        <taxon>rosids</taxon>
        <taxon>malvids</taxon>
        <taxon>Malvales</taxon>
        <taxon>Malvaceae</taxon>
        <taxon>Malvoideae</taxon>
        <taxon>Hibiscus</taxon>
    </lineage>
</organism>
<protein>
    <recommendedName>
        <fullName evidence="3">RNase H type-1 domain-containing protein</fullName>
    </recommendedName>
</protein>
<evidence type="ECO:0008006" key="3">
    <source>
        <dbReference type="Google" id="ProtNLM"/>
    </source>
</evidence>
<name>A0ABR2DYS9_9ROSI</name>
<reference evidence="1 2" key="1">
    <citation type="journal article" date="2024" name="G3 (Bethesda)">
        <title>Genome assembly of Hibiscus sabdariffa L. provides insights into metabolisms of medicinal natural products.</title>
        <authorList>
            <person name="Kim T."/>
        </authorList>
    </citation>
    <scope>NUCLEOTIDE SEQUENCE [LARGE SCALE GENOMIC DNA]</scope>
    <source>
        <strain evidence="1">TK-2024</strain>
        <tissue evidence="1">Old leaves</tissue>
    </source>
</reference>
<comment type="caution">
    <text evidence="1">The sequence shown here is derived from an EMBL/GenBank/DDBJ whole genome shotgun (WGS) entry which is preliminary data.</text>
</comment>
<proteinExistence type="predicted"/>
<dbReference type="EMBL" id="JBBPBM010000021">
    <property type="protein sequence ID" value="KAK8548934.1"/>
    <property type="molecule type" value="Genomic_DNA"/>
</dbReference>
<gene>
    <name evidence="1" type="ORF">V6N12_061835</name>
</gene>
<keyword evidence="2" id="KW-1185">Reference proteome</keyword>
<evidence type="ECO:0000313" key="2">
    <source>
        <dbReference type="Proteomes" id="UP001472677"/>
    </source>
</evidence>
<accession>A0ABR2DYS9</accession>
<evidence type="ECO:0000313" key="1">
    <source>
        <dbReference type="EMBL" id="KAK8548934.1"/>
    </source>
</evidence>
<dbReference type="Proteomes" id="UP001472677">
    <property type="component" value="Unassembled WGS sequence"/>
</dbReference>
<sequence>MNQRRPDQIEDDTSQKNRFDSARILTGVRCLSDIPAGVSIFINGVSYFIKISTSSYEDERSWIDADQPKSHLEEQKADESDEEASCRFEDFNTRINVETAGYSPKTEENVNGRHVSADGHQRAINGEKVAVPPTKGQSNVSPHESDKLVEVPIVSASVSAKASSGSTGSISPVLDEKTGLFIIRIKNETFYEGRSSKKDSIKGTNQLAEAQAALDVCKAVGLHFAVSDEIVCSRLAQIESEKATQD</sequence>